<organism evidence="2 3">
    <name type="scientific">Mycena sanguinolenta</name>
    <dbReference type="NCBI Taxonomy" id="230812"/>
    <lineage>
        <taxon>Eukaryota</taxon>
        <taxon>Fungi</taxon>
        <taxon>Dikarya</taxon>
        <taxon>Basidiomycota</taxon>
        <taxon>Agaricomycotina</taxon>
        <taxon>Agaricomycetes</taxon>
        <taxon>Agaricomycetidae</taxon>
        <taxon>Agaricales</taxon>
        <taxon>Marasmiineae</taxon>
        <taxon>Mycenaceae</taxon>
        <taxon>Mycena</taxon>
    </lineage>
</organism>
<dbReference type="AlphaFoldDB" id="A0A8H6ZDK2"/>
<reference evidence="2" key="1">
    <citation type="submission" date="2020-05" db="EMBL/GenBank/DDBJ databases">
        <title>Mycena genomes resolve the evolution of fungal bioluminescence.</title>
        <authorList>
            <person name="Tsai I.J."/>
        </authorList>
    </citation>
    <scope>NUCLEOTIDE SEQUENCE</scope>
    <source>
        <strain evidence="2">160909Yilan</strain>
    </source>
</reference>
<accession>A0A8H6ZDK2</accession>
<evidence type="ECO:0000256" key="1">
    <source>
        <dbReference type="SAM" id="MobiDB-lite"/>
    </source>
</evidence>
<keyword evidence="3" id="KW-1185">Reference proteome</keyword>
<evidence type="ECO:0000313" key="2">
    <source>
        <dbReference type="EMBL" id="KAF7377073.1"/>
    </source>
</evidence>
<comment type="caution">
    <text evidence="2">The sequence shown here is derived from an EMBL/GenBank/DDBJ whole genome shotgun (WGS) entry which is preliminary data.</text>
</comment>
<proteinExistence type="predicted"/>
<sequence>MTMHCGKSPMCTPKFYASHNFDGYQVHDAQKQRYYWIVLDGYKIGIYSLESAAESYLPNQGKFFLVRCHTITEAVLFWNDWCKQKHTLTCDPVKREKYRLEAVERSHPKPMPSSEDEMPLPGLSVPPRRRVVVLEGPGAQPDCGCPMSPVIFPLDERTAKKLKLKADGTRLLRGNSPGFKQEGPSRTKMASPSVRRRPARVSPSPSPEPKLPLFRDDDDDDDSHRAASSKPSASLTPAPSASIPLSTSVTSASSLSASTASVLSHYIQSELLSESASTAHGQVGRVVGRMSNEKPNPSKRSKFKPSTLAAHQVHERLSKSVALDERLSTKSSGPGQNSSKSGRKSLRGPFYFNPDRQTIYCNLNAGLRRMRDDDELAIVRSAAAMAAVVQAGGVLARREEVVDVLDDSDEEVREEEVAKALDMDML</sequence>
<feature type="region of interest" description="Disordered" evidence="1">
    <location>
        <begin position="165"/>
        <end position="246"/>
    </location>
</feature>
<feature type="region of interest" description="Disordered" evidence="1">
    <location>
        <begin position="285"/>
        <end position="349"/>
    </location>
</feature>
<dbReference type="Proteomes" id="UP000623467">
    <property type="component" value="Unassembled WGS sequence"/>
</dbReference>
<feature type="compositionally biased region" description="Low complexity" evidence="1">
    <location>
        <begin position="226"/>
        <end position="246"/>
    </location>
</feature>
<feature type="compositionally biased region" description="Basic and acidic residues" evidence="1">
    <location>
        <begin position="312"/>
        <end position="328"/>
    </location>
</feature>
<dbReference type="EMBL" id="JACAZH010000001">
    <property type="protein sequence ID" value="KAF7377073.1"/>
    <property type="molecule type" value="Genomic_DNA"/>
</dbReference>
<evidence type="ECO:0000313" key="3">
    <source>
        <dbReference type="Proteomes" id="UP000623467"/>
    </source>
</evidence>
<feature type="compositionally biased region" description="Polar residues" evidence="1">
    <location>
        <begin position="329"/>
        <end position="340"/>
    </location>
</feature>
<name>A0A8H6ZDK2_9AGAR</name>
<dbReference type="OrthoDB" id="3064700at2759"/>
<protein>
    <submittedName>
        <fullName evidence="2">Uncharacterized protein</fullName>
    </submittedName>
</protein>
<gene>
    <name evidence="2" type="ORF">MSAN_00125800</name>
</gene>